<dbReference type="Proteomes" id="UP000559256">
    <property type="component" value="Unassembled WGS sequence"/>
</dbReference>
<organism evidence="1 2">
    <name type="scientific">Tetrapyrgos nigripes</name>
    <dbReference type="NCBI Taxonomy" id="182062"/>
    <lineage>
        <taxon>Eukaryota</taxon>
        <taxon>Fungi</taxon>
        <taxon>Dikarya</taxon>
        <taxon>Basidiomycota</taxon>
        <taxon>Agaricomycotina</taxon>
        <taxon>Agaricomycetes</taxon>
        <taxon>Agaricomycetidae</taxon>
        <taxon>Agaricales</taxon>
        <taxon>Marasmiineae</taxon>
        <taxon>Marasmiaceae</taxon>
        <taxon>Tetrapyrgos</taxon>
    </lineage>
</organism>
<protein>
    <submittedName>
        <fullName evidence="1">Uncharacterized protein</fullName>
    </submittedName>
</protein>
<sequence length="111" mass="12433">MRYLTMSLHPPSCYIFQAVMPDVLHWLGIGVNGHESIDADGKKRGRVDNMVLMSDTKYDVVVGSGIDVGRKYELPGVVVYYVAWVQELKRRFPGIIPMQAATVGRGWEVGH</sequence>
<accession>A0A8H5FPW7</accession>
<gene>
    <name evidence="1" type="ORF">D9758_014431</name>
</gene>
<dbReference type="EMBL" id="JAACJM010000118">
    <property type="protein sequence ID" value="KAF5344786.1"/>
    <property type="molecule type" value="Genomic_DNA"/>
</dbReference>
<dbReference type="OrthoDB" id="57939at2759"/>
<comment type="caution">
    <text evidence="1">The sequence shown here is derived from an EMBL/GenBank/DDBJ whole genome shotgun (WGS) entry which is preliminary data.</text>
</comment>
<evidence type="ECO:0000313" key="1">
    <source>
        <dbReference type="EMBL" id="KAF5344786.1"/>
    </source>
</evidence>
<reference evidence="1 2" key="1">
    <citation type="journal article" date="2020" name="ISME J.">
        <title>Uncovering the hidden diversity of litter-decomposition mechanisms in mushroom-forming fungi.</title>
        <authorList>
            <person name="Floudas D."/>
            <person name="Bentzer J."/>
            <person name="Ahren D."/>
            <person name="Johansson T."/>
            <person name="Persson P."/>
            <person name="Tunlid A."/>
        </authorList>
    </citation>
    <scope>NUCLEOTIDE SEQUENCE [LARGE SCALE GENOMIC DNA]</scope>
    <source>
        <strain evidence="1 2">CBS 291.85</strain>
    </source>
</reference>
<evidence type="ECO:0000313" key="2">
    <source>
        <dbReference type="Proteomes" id="UP000559256"/>
    </source>
</evidence>
<proteinExistence type="predicted"/>
<keyword evidence="2" id="KW-1185">Reference proteome</keyword>
<name>A0A8H5FPW7_9AGAR</name>
<dbReference type="AlphaFoldDB" id="A0A8H5FPW7"/>